<accession>A0ABQ4QEL1</accession>
<evidence type="ECO:0000313" key="6">
    <source>
        <dbReference type="Proteomes" id="UP001055117"/>
    </source>
</evidence>
<keyword evidence="3" id="KW-0472">Membrane</keyword>
<dbReference type="EMBL" id="BPQG01000020">
    <property type="protein sequence ID" value="GJD43668.1"/>
    <property type="molecule type" value="Genomic_DNA"/>
</dbReference>
<dbReference type="PANTHER" id="PTHR30487">
    <property type="entry name" value="TYPE 4 PREPILIN-LIKE PROTEINS LEADER PEPTIDE-PROCESSING ENZYME"/>
    <property type="match status" value="1"/>
</dbReference>
<feature type="transmembrane region" description="Helical" evidence="3">
    <location>
        <begin position="37"/>
        <end position="55"/>
    </location>
</feature>
<organism evidence="5 6">
    <name type="scientific">Methylobacterium cerastii</name>
    <dbReference type="NCBI Taxonomy" id="932741"/>
    <lineage>
        <taxon>Bacteria</taxon>
        <taxon>Pseudomonadati</taxon>
        <taxon>Pseudomonadota</taxon>
        <taxon>Alphaproteobacteria</taxon>
        <taxon>Hyphomicrobiales</taxon>
        <taxon>Methylobacteriaceae</taxon>
        <taxon>Methylobacterium</taxon>
    </lineage>
</organism>
<dbReference type="RefSeq" id="WP_147829473.1">
    <property type="nucleotide sequence ID" value="NZ_BPQG01000020.1"/>
</dbReference>
<dbReference type="Pfam" id="PF01478">
    <property type="entry name" value="Peptidase_A24"/>
    <property type="match status" value="1"/>
</dbReference>
<dbReference type="Proteomes" id="UP001055117">
    <property type="component" value="Unassembled WGS sequence"/>
</dbReference>
<keyword evidence="6" id="KW-1185">Reference proteome</keyword>
<keyword evidence="3" id="KW-1133">Transmembrane helix</keyword>
<evidence type="ECO:0000256" key="2">
    <source>
        <dbReference type="RuleBase" id="RU003793"/>
    </source>
</evidence>
<comment type="caution">
    <text evidence="5">The sequence shown here is derived from an EMBL/GenBank/DDBJ whole genome shotgun (WGS) entry which is preliminary data.</text>
</comment>
<evidence type="ECO:0000256" key="3">
    <source>
        <dbReference type="SAM" id="Phobius"/>
    </source>
</evidence>
<proteinExistence type="inferred from homology"/>
<reference evidence="5 6" key="1">
    <citation type="journal article" date="2021" name="Front. Microbiol.">
        <title>Comprehensive Comparative Genomics and Phenotyping of Methylobacterium Species.</title>
        <authorList>
            <person name="Alessa O."/>
            <person name="Ogura Y."/>
            <person name="Fujitani Y."/>
            <person name="Takami H."/>
            <person name="Hayashi T."/>
            <person name="Sahin N."/>
            <person name="Tani A."/>
        </authorList>
    </citation>
    <scope>NUCLEOTIDE SEQUENCE [LARGE SCALE GENOMIC DNA]</scope>
    <source>
        <strain evidence="5 6">DSM 23679</strain>
    </source>
</reference>
<dbReference type="PANTHER" id="PTHR30487:SF0">
    <property type="entry name" value="PREPILIN LEADER PEPTIDASE_N-METHYLTRANSFERASE-RELATED"/>
    <property type="match status" value="1"/>
</dbReference>
<dbReference type="InterPro" id="IPR014032">
    <property type="entry name" value="Peptidase_A24A_bac"/>
</dbReference>
<feature type="transmembrane region" description="Helical" evidence="3">
    <location>
        <begin position="146"/>
        <end position="164"/>
    </location>
</feature>
<gene>
    <name evidence="5" type="ORF">AFCDBAGC_1520</name>
</gene>
<evidence type="ECO:0000256" key="1">
    <source>
        <dbReference type="ARBA" id="ARBA00005801"/>
    </source>
</evidence>
<feature type="domain" description="Prepilin type IV endopeptidase peptidase" evidence="4">
    <location>
        <begin position="23"/>
        <end position="128"/>
    </location>
</feature>
<keyword evidence="3" id="KW-0812">Transmembrane</keyword>
<dbReference type="Gene3D" id="1.20.120.1220">
    <property type="match status" value="1"/>
</dbReference>
<comment type="similarity">
    <text evidence="1 2">Belongs to the peptidase A24 family.</text>
</comment>
<dbReference type="InterPro" id="IPR050882">
    <property type="entry name" value="Prepilin_peptidase/N-MTase"/>
</dbReference>
<dbReference type="InterPro" id="IPR000045">
    <property type="entry name" value="Prepilin_IV_endopep_pep"/>
</dbReference>
<sequence length="168" mass="17200">MVQDGLGAILGAPLVAALLPLPLTLTATAFDLRHRIIPDLVNLALFALGLAVAAWREPEPAALALRLAEAGLAFVLFLGLRALHARLRGRVGLGLGDVKFLGAATVWTGLAGLPLLVLTASVTALVAILVGRLAGARITAATRLPFGPFLALGLHAALLAGHHAPQGF</sequence>
<dbReference type="PRINTS" id="PR00864">
    <property type="entry name" value="PREPILNPTASE"/>
</dbReference>
<feature type="transmembrane region" description="Helical" evidence="3">
    <location>
        <begin position="61"/>
        <end position="80"/>
    </location>
</feature>
<feature type="transmembrane region" description="Helical" evidence="3">
    <location>
        <begin position="6"/>
        <end position="25"/>
    </location>
</feature>
<protein>
    <recommendedName>
        <fullName evidence="4">Prepilin type IV endopeptidase peptidase domain-containing protein</fullName>
    </recommendedName>
</protein>
<feature type="transmembrane region" description="Helical" evidence="3">
    <location>
        <begin position="116"/>
        <end position="134"/>
    </location>
</feature>
<name>A0ABQ4QEL1_9HYPH</name>
<evidence type="ECO:0000313" key="5">
    <source>
        <dbReference type="EMBL" id="GJD43668.1"/>
    </source>
</evidence>
<evidence type="ECO:0000259" key="4">
    <source>
        <dbReference type="Pfam" id="PF01478"/>
    </source>
</evidence>